<gene>
    <name evidence="1" type="primary">TRS85</name>
    <name evidence="1" type="ORF">ATY40_BA7502374</name>
</gene>
<dbReference type="OrthoDB" id="203724at2759"/>
<dbReference type="Pfam" id="PF12739">
    <property type="entry name" value="TRAPPC-Trs85"/>
    <property type="match status" value="1"/>
</dbReference>
<dbReference type="EMBL" id="CP014585">
    <property type="protein sequence ID" value="ANZ76260.1"/>
    <property type="molecule type" value="Genomic_DNA"/>
</dbReference>
<accession>A0A1B2JDY7</accession>
<dbReference type="PANTHER" id="PTHR12975">
    <property type="entry name" value="TRANSPORT PROTEIN TRAPP"/>
    <property type="match status" value="1"/>
</dbReference>
<sequence>MELTLVNLQKRFDRVELDNFSPSSVSNAVILHGFSPRVSISSTQLSDNIAKRFGFNNILQLMQYFQDDNIDSNKEISIRFIESVSDIPLQLFQMNEELFDLEEFHSSIYDTLKLVDQQLAETAVETERSRLYKSMSLRFLSKILGGNAISNFETFSHPIFQLFVVTTQDEYQSINALYTRWKGTKVPLWVDLKEINPLCIIIVDLSVETDFQRGLSLRDCLKNKFGLSSLILSLNLNDKTKNVNETTIRRSVFAHSSQAETMVIPKTLQEDIHGFYQDLITKAVFPFMEKKVNEWHENLIVPRKSFSNRFWKGSKKSIVTFSEQERQLGIDENGFNAVQGYYHHKSQEFKIRRLADWYFMMRDYKKSYTTYDLLKKDFSKDRAWTYLASLQDFMIFSLLIGASSKQASLPNEGNGNTLGITNKIINDLILPTIENLHYTYLSRCSLRTNTLRSCILMSELFIHMGEAFMNELYLVQSIKLLKKLLSMKILQGSALAVIYQHISFAYAIYSRPLKHQEVSGPSDKLKIKNIDMEKLGLTRHRKASLWLLLAIKIIDPFQRPAYTKGLEQSIIKNLVQLMIEKGIDVDSDWRHVELCWLFRNESLILNS</sequence>
<keyword evidence="2" id="KW-1185">Reference proteome</keyword>
<dbReference type="PANTHER" id="PTHR12975:SF6">
    <property type="entry name" value="TRAFFICKING PROTEIN PARTICLE COMPLEX SUBUNIT 8"/>
    <property type="match status" value="1"/>
</dbReference>
<dbReference type="GO" id="GO:1990072">
    <property type="term" value="C:TRAPPIII protein complex"/>
    <property type="evidence" value="ECO:0007669"/>
    <property type="project" value="TreeGrafter"/>
</dbReference>
<evidence type="ECO:0000313" key="2">
    <source>
        <dbReference type="Proteomes" id="UP000094565"/>
    </source>
</evidence>
<dbReference type="InterPro" id="IPR024420">
    <property type="entry name" value="TRAPP_III_complex_Trs85"/>
</dbReference>
<organism evidence="1 2">
    <name type="scientific">Komagataella pastoris</name>
    <name type="common">Yeast</name>
    <name type="synonym">Pichia pastoris</name>
    <dbReference type="NCBI Taxonomy" id="4922"/>
    <lineage>
        <taxon>Eukaryota</taxon>
        <taxon>Fungi</taxon>
        <taxon>Dikarya</taxon>
        <taxon>Ascomycota</taxon>
        <taxon>Saccharomycotina</taxon>
        <taxon>Pichiomycetes</taxon>
        <taxon>Pichiales</taxon>
        <taxon>Pichiaceae</taxon>
        <taxon>Komagataella</taxon>
    </lineage>
</organism>
<protein>
    <submittedName>
        <fullName evidence="1">BA75_02374T0</fullName>
    </submittedName>
</protein>
<proteinExistence type="predicted"/>
<dbReference type="AlphaFoldDB" id="A0A1B2JDY7"/>
<dbReference type="Proteomes" id="UP000094565">
    <property type="component" value="Chromosome 2"/>
</dbReference>
<name>A0A1B2JDY7_PICPA</name>
<reference evidence="1 2" key="1">
    <citation type="submission" date="2016-02" db="EMBL/GenBank/DDBJ databases">
        <title>Comparative genomic and transcriptomic foundation for Pichia pastoris.</title>
        <authorList>
            <person name="Love K.R."/>
            <person name="Shah K.A."/>
            <person name="Whittaker C.A."/>
            <person name="Wu J."/>
            <person name="Bartlett M.C."/>
            <person name="Ma D."/>
            <person name="Leeson R.L."/>
            <person name="Priest M."/>
            <person name="Young S.K."/>
            <person name="Love J.C."/>
        </authorList>
    </citation>
    <scope>NUCLEOTIDE SEQUENCE [LARGE SCALE GENOMIC DNA]</scope>
    <source>
        <strain evidence="1 2">ATCC 28485</strain>
    </source>
</reference>
<evidence type="ECO:0000313" key="1">
    <source>
        <dbReference type="EMBL" id="ANZ76260.1"/>
    </source>
</evidence>